<dbReference type="KEGG" id="shi:Shel_17970"/>
<evidence type="ECO:0000256" key="6">
    <source>
        <dbReference type="ARBA" id="ARBA00023014"/>
    </source>
</evidence>
<keyword evidence="6" id="KW-0411">Iron-sulfur</keyword>
<dbReference type="Pfam" id="PF04055">
    <property type="entry name" value="Radical_SAM"/>
    <property type="match status" value="1"/>
</dbReference>
<dbReference type="InterPro" id="IPR007197">
    <property type="entry name" value="rSAM"/>
</dbReference>
<evidence type="ECO:0000256" key="5">
    <source>
        <dbReference type="ARBA" id="ARBA00023004"/>
    </source>
</evidence>
<dbReference type="SFLD" id="SFLDG01386">
    <property type="entry name" value="main_SPASM_domain-containing"/>
    <property type="match status" value="1"/>
</dbReference>
<dbReference type="InterPro" id="IPR006638">
    <property type="entry name" value="Elp3/MiaA/NifB-like_rSAM"/>
</dbReference>
<dbReference type="InterPro" id="IPR017200">
    <property type="entry name" value="PqqE-like"/>
</dbReference>
<dbReference type="SMART" id="SM00729">
    <property type="entry name" value="Elp3"/>
    <property type="match status" value="1"/>
</dbReference>
<evidence type="ECO:0000313" key="9">
    <source>
        <dbReference type="Proteomes" id="UP000002026"/>
    </source>
</evidence>
<dbReference type="HOGENOM" id="CLU_009273_4_1_11"/>
<dbReference type="EMBL" id="CP001684">
    <property type="protein sequence ID" value="ACV22816.1"/>
    <property type="molecule type" value="Genomic_DNA"/>
</dbReference>
<dbReference type="AlphaFoldDB" id="C7N7D1"/>
<dbReference type="GO" id="GO:0003824">
    <property type="term" value="F:catalytic activity"/>
    <property type="evidence" value="ECO:0007669"/>
    <property type="project" value="InterPro"/>
</dbReference>
<dbReference type="GO" id="GO:0046872">
    <property type="term" value="F:metal ion binding"/>
    <property type="evidence" value="ECO:0007669"/>
    <property type="project" value="UniProtKB-KW"/>
</dbReference>
<dbReference type="PROSITE" id="PS51918">
    <property type="entry name" value="RADICAL_SAM"/>
    <property type="match status" value="1"/>
</dbReference>
<name>C7N7D1_SLAHD</name>
<evidence type="ECO:0000256" key="4">
    <source>
        <dbReference type="ARBA" id="ARBA00022723"/>
    </source>
</evidence>
<dbReference type="PIRSF" id="PIRSF037420">
    <property type="entry name" value="PQQ_syn_pqqE"/>
    <property type="match status" value="1"/>
</dbReference>
<comment type="cofactor">
    <cofactor evidence="1">
        <name>[4Fe-4S] cluster</name>
        <dbReference type="ChEBI" id="CHEBI:49883"/>
    </cofactor>
</comment>
<dbReference type="RefSeq" id="WP_012798918.1">
    <property type="nucleotide sequence ID" value="NC_013165.1"/>
</dbReference>
<sequence length="356" mass="40435">MHALKEQHLNQLADYTRQLYRAPELRKLFLELTLQCNEHCWHCGSSCTAARGDELSTQEFCSVIDQVKIDFADKLPYLCITGGEPLLRHDFFDIMGHAHRLGFDWGMTSNGTLITPEVAHKLAACGMRTVSISIDGTPESHDRFRASSSGFDRAMAGVQSLIDEGAFSSVQVTTVVNHVTVNELDAMFDMLGDVDIDSWRVINVEPIGRALQRPDLMCTPDDLRRMFGFIREKRAQGWPVEYGCSHYLGLDFEVEVRPWYWLCNAGVYTASVTSNGDIAACLDIPRRPDTVQGNIRKRRLRDVWENEFTLFRRDIGDSCEECCSCEHMRFCRGGACHSWDFDANRQQICLKGVLFD</sequence>
<dbReference type="PANTHER" id="PTHR11228">
    <property type="entry name" value="RADICAL SAM DOMAIN PROTEIN"/>
    <property type="match status" value="1"/>
</dbReference>
<dbReference type="InterPro" id="IPR013785">
    <property type="entry name" value="Aldolase_TIM"/>
</dbReference>
<dbReference type="STRING" id="471855.Shel_17970"/>
<dbReference type="Gene3D" id="3.20.20.70">
    <property type="entry name" value="Aldolase class I"/>
    <property type="match status" value="1"/>
</dbReference>
<dbReference type="eggNOG" id="COG0535">
    <property type="taxonomic scope" value="Bacteria"/>
</dbReference>
<dbReference type="NCBIfam" id="TIGR04085">
    <property type="entry name" value="rSAM_more_4Fe4S"/>
    <property type="match status" value="1"/>
</dbReference>
<protein>
    <submittedName>
        <fullName evidence="8">Predicted Fe-S oxidoreductase</fullName>
    </submittedName>
</protein>
<organism evidence="8 9">
    <name type="scientific">Slackia heliotrinireducens (strain ATCC 29202 / DSM 20476 / NCTC 11029 / RHS 1)</name>
    <name type="common">Peptococcus heliotrinreducens</name>
    <dbReference type="NCBI Taxonomy" id="471855"/>
    <lineage>
        <taxon>Bacteria</taxon>
        <taxon>Bacillati</taxon>
        <taxon>Actinomycetota</taxon>
        <taxon>Coriobacteriia</taxon>
        <taxon>Eggerthellales</taxon>
        <taxon>Eggerthellaceae</taxon>
        <taxon>Slackia</taxon>
    </lineage>
</organism>
<evidence type="ECO:0000256" key="1">
    <source>
        <dbReference type="ARBA" id="ARBA00001966"/>
    </source>
</evidence>
<feature type="domain" description="Radical SAM core" evidence="7">
    <location>
        <begin position="22"/>
        <end position="236"/>
    </location>
</feature>
<dbReference type="InterPro" id="IPR023885">
    <property type="entry name" value="4Fe4S-binding_SPASM_dom"/>
</dbReference>
<keyword evidence="3" id="KW-0949">S-adenosyl-L-methionine</keyword>
<dbReference type="CDD" id="cd01335">
    <property type="entry name" value="Radical_SAM"/>
    <property type="match status" value="1"/>
</dbReference>
<dbReference type="GO" id="GO:0051539">
    <property type="term" value="F:4 iron, 4 sulfur cluster binding"/>
    <property type="evidence" value="ECO:0007669"/>
    <property type="project" value="UniProtKB-KW"/>
</dbReference>
<keyword evidence="2" id="KW-0004">4Fe-4S</keyword>
<evidence type="ECO:0000259" key="7">
    <source>
        <dbReference type="PROSITE" id="PS51918"/>
    </source>
</evidence>
<dbReference type="PANTHER" id="PTHR11228:SF7">
    <property type="entry name" value="PQQA PEPTIDE CYCLASE"/>
    <property type="match status" value="1"/>
</dbReference>
<dbReference type="SUPFAM" id="SSF102114">
    <property type="entry name" value="Radical SAM enzymes"/>
    <property type="match status" value="1"/>
</dbReference>
<keyword evidence="5" id="KW-0408">Iron</keyword>
<dbReference type="InterPro" id="IPR058240">
    <property type="entry name" value="rSAM_sf"/>
</dbReference>
<dbReference type="Pfam" id="PF13186">
    <property type="entry name" value="SPASM"/>
    <property type="match status" value="1"/>
</dbReference>
<keyword evidence="9" id="KW-1185">Reference proteome</keyword>
<accession>C7N7D1</accession>
<keyword evidence="4" id="KW-0479">Metal-binding</keyword>
<evidence type="ECO:0000256" key="2">
    <source>
        <dbReference type="ARBA" id="ARBA00022485"/>
    </source>
</evidence>
<gene>
    <name evidence="8" type="ordered locus">Shel_17970</name>
</gene>
<reference evidence="8 9" key="1">
    <citation type="journal article" date="2009" name="Stand. Genomic Sci.">
        <title>Complete genome sequence of Slackia heliotrinireducens type strain (RHS 1).</title>
        <authorList>
            <person name="Pukall R."/>
            <person name="Lapidus A."/>
            <person name="Nolan M."/>
            <person name="Copeland A."/>
            <person name="Glavina Del Rio T."/>
            <person name="Lucas S."/>
            <person name="Chen F."/>
            <person name="Tice H."/>
            <person name="Cheng J.F."/>
            <person name="Chertkov O."/>
            <person name="Bruce D."/>
            <person name="Goodwin L."/>
            <person name="Kuske C."/>
            <person name="Brettin T."/>
            <person name="Detter J.C."/>
            <person name="Han C."/>
            <person name="Pitluck S."/>
            <person name="Pati A."/>
            <person name="Mavrommatis K."/>
            <person name="Ivanova N."/>
            <person name="Ovchinnikova G."/>
            <person name="Chen A."/>
            <person name="Palaniappan K."/>
            <person name="Schneider S."/>
            <person name="Rohde M."/>
            <person name="Chain P."/>
            <person name="D'haeseleer P."/>
            <person name="Goker M."/>
            <person name="Bristow J."/>
            <person name="Eisen J.A."/>
            <person name="Markowitz V."/>
            <person name="Kyrpides N.C."/>
            <person name="Klenk H.P."/>
            <person name="Hugenholtz P."/>
        </authorList>
    </citation>
    <scope>NUCLEOTIDE SEQUENCE [LARGE SCALE GENOMIC DNA]</scope>
    <source>
        <strain evidence="9">ATCC 29202 / DSM 20476 / NCTC 11029 / RHS 1</strain>
    </source>
</reference>
<dbReference type="Proteomes" id="UP000002026">
    <property type="component" value="Chromosome"/>
</dbReference>
<dbReference type="InterPro" id="IPR050377">
    <property type="entry name" value="Radical_SAM_PqqE_MftC-like"/>
</dbReference>
<evidence type="ECO:0000313" key="8">
    <source>
        <dbReference type="EMBL" id="ACV22816.1"/>
    </source>
</evidence>
<dbReference type="SFLD" id="SFLDS00029">
    <property type="entry name" value="Radical_SAM"/>
    <property type="match status" value="1"/>
</dbReference>
<proteinExistence type="predicted"/>
<evidence type="ECO:0000256" key="3">
    <source>
        <dbReference type="ARBA" id="ARBA00022691"/>
    </source>
</evidence>
<dbReference type="SFLD" id="SFLDG01067">
    <property type="entry name" value="SPASM/twitch_domain_containing"/>
    <property type="match status" value="1"/>
</dbReference>